<name>A0A2Z4NCD5_9BACT</name>
<protein>
    <recommendedName>
        <fullName evidence="7">ComEC/Rec2-related protein domain-containing protein</fullName>
    </recommendedName>
</protein>
<feature type="transmembrane region" description="Helical" evidence="6">
    <location>
        <begin position="251"/>
        <end position="275"/>
    </location>
</feature>
<dbReference type="RefSeq" id="WP_033178850.1">
    <property type="nucleotide sequence ID" value="NZ_CP030140.1"/>
</dbReference>
<keyword evidence="3 6" id="KW-0812">Transmembrane</keyword>
<evidence type="ECO:0000256" key="1">
    <source>
        <dbReference type="ARBA" id="ARBA00004651"/>
    </source>
</evidence>
<dbReference type="Proteomes" id="UP000250218">
    <property type="component" value="Chromosome"/>
</dbReference>
<feature type="transmembrane region" description="Helical" evidence="6">
    <location>
        <begin position="209"/>
        <end position="231"/>
    </location>
</feature>
<feature type="transmembrane region" description="Helical" evidence="6">
    <location>
        <begin position="21"/>
        <end position="43"/>
    </location>
</feature>
<gene>
    <name evidence="8" type="ORF">DP065_00340</name>
</gene>
<dbReference type="InterPro" id="IPR052159">
    <property type="entry name" value="Competence_DNA_uptake"/>
</dbReference>
<keyword evidence="5 6" id="KW-0472">Membrane</keyword>
<evidence type="ECO:0000259" key="7">
    <source>
        <dbReference type="Pfam" id="PF03772"/>
    </source>
</evidence>
<dbReference type="NCBIfam" id="NF045979">
    <property type="entry name" value="ComEC_MAG0480"/>
    <property type="match status" value="1"/>
</dbReference>
<evidence type="ECO:0000256" key="2">
    <source>
        <dbReference type="ARBA" id="ARBA00022475"/>
    </source>
</evidence>
<dbReference type="InterPro" id="IPR004477">
    <property type="entry name" value="ComEC_N"/>
</dbReference>
<proteinExistence type="predicted"/>
<evidence type="ECO:0000313" key="9">
    <source>
        <dbReference type="Proteomes" id="UP000250218"/>
    </source>
</evidence>
<reference evidence="9" key="1">
    <citation type="submission" date="2018-06" db="EMBL/GenBank/DDBJ databases">
        <title>Complete genome sequences of Mycoplasma anatis, M. anseris and M. cloacale type strains.</title>
        <authorList>
            <person name="Grozner D."/>
            <person name="Forro B."/>
            <person name="Sulyok K.M."/>
            <person name="Marton S."/>
            <person name="Kreizinger Z."/>
            <person name="Banyai K."/>
            <person name="Gyuranecz M."/>
        </authorList>
    </citation>
    <scope>NUCLEOTIDE SEQUENCE [LARGE SCALE GENOMIC DNA]</scope>
    <source>
        <strain evidence="9">ATCC 49234</strain>
    </source>
</reference>
<dbReference type="EMBL" id="CP030140">
    <property type="protein sequence ID" value="AWX69212.1"/>
    <property type="molecule type" value="Genomic_DNA"/>
</dbReference>
<dbReference type="KEGG" id="mane:DP065_00340"/>
<keyword evidence="9" id="KW-1185">Reference proteome</keyword>
<dbReference type="NCBIfam" id="TIGR00360">
    <property type="entry name" value="ComEC_N-term"/>
    <property type="match status" value="1"/>
</dbReference>
<dbReference type="PANTHER" id="PTHR30619">
    <property type="entry name" value="DNA INTERNALIZATION/COMPETENCE PROTEIN COMEC/REC2"/>
    <property type="match status" value="1"/>
</dbReference>
<feature type="transmembrane region" description="Helical" evidence="6">
    <location>
        <begin position="368"/>
        <end position="389"/>
    </location>
</feature>
<evidence type="ECO:0000313" key="8">
    <source>
        <dbReference type="EMBL" id="AWX69212.1"/>
    </source>
</evidence>
<feature type="transmembrane region" description="Helical" evidence="6">
    <location>
        <begin position="309"/>
        <end position="329"/>
    </location>
</feature>
<evidence type="ECO:0000256" key="4">
    <source>
        <dbReference type="ARBA" id="ARBA00022989"/>
    </source>
</evidence>
<feature type="transmembrane region" description="Helical" evidence="6">
    <location>
        <begin position="49"/>
        <end position="82"/>
    </location>
</feature>
<feature type="transmembrane region" description="Helical" evidence="6">
    <location>
        <begin position="341"/>
        <end position="362"/>
    </location>
</feature>
<evidence type="ECO:0000256" key="6">
    <source>
        <dbReference type="SAM" id="Phobius"/>
    </source>
</evidence>
<dbReference type="Pfam" id="PF03772">
    <property type="entry name" value="Competence"/>
    <property type="match status" value="1"/>
</dbReference>
<dbReference type="PANTHER" id="PTHR30619:SF7">
    <property type="entry name" value="BETA-LACTAMASE DOMAIN PROTEIN"/>
    <property type="match status" value="1"/>
</dbReference>
<comment type="subcellular location">
    <subcellularLocation>
        <location evidence="1">Cell membrane</location>
        <topology evidence="1">Multi-pass membrane protein</topology>
    </subcellularLocation>
</comment>
<evidence type="ECO:0000256" key="5">
    <source>
        <dbReference type="ARBA" id="ARBA00023136"/>
    </source>
</evidence>
<keyword evidence="2" id="KW-1003">Cell membrane</keyword>
<dbReference type="AlphaFoldDB" id="A0A2Z4NCD5"/>
<keyword evidence="4 6" id="KW-1133">Transmembrane helix</keyword>
<feature type="domain" description="ComEC/Rec2-related protein" evidence="7">
    <location>
        <begin position="192"/>
        <end position="434"/>
    </location>
</feature>
<evidence type="ECO:0000256" key="3">
    <source>
        <dbReference type="ARBA" id="ARBA00022692"/>
    </source>
</evidence>
<accession>A0A2Z4NCD5</accession>
<organism evidence="8 9">
    <name type="scientific">[Mycoplasma] anseris</name>
    <dbReference type="NCBI Taxonomy" id="92400"/>
    <lineage>
        <taxon>Bacteria</taxon>
        <taxon>Bacillati</taxon>
        <taxon>Mycoplasmatota</taxon>
        <taxon>Mycoplasmoidales</taxon>
        <taxon>Metamycoplasmataceae</taxon>
        <taxon>Metamycoplasma</taxon>
    </lineage>
</organism>
<sequence>MKRFSFNKGSWKYYFGKIKRSSNYLNFYTQSFLASIFLLLALITKEKIIFYALFSILILLNLLNWRFFVSFCIQFILIFLLWNFKMESHELKETEIQGYFRIEKIMNNAVVLNYKGFNISVYSNNLNLKVNDIVTTNLKIIKIKNIGFFELSQKIFYKATYDELKYIEHFYSLNEKLLNNHGQYSKTFLSLLLFGNKDEYSKDLFNQMININVAHLFVISGIHLSFLYFLISKILKLLKINKHFLRIINFLLLFLYLIFLNFQISALRAFWFLLIFKMNKWYFKGKFNKFDILSFVCLFFLLIDPLWLFNISFLFSFSISFFVLINVDIFSNIKYEWKRNILIIFATFFIGLLHSLFLSKQISVLGCFYQILLTPIVIFSYLISPFFIYFKISSELYFNLLNSVLEILTKANVKINLPFKPNNYVLLLLSLYALLFLNEKNREINLHLSFFQKYLHQ</sequence>
<dbReference type="GO" id="GO:0005886">
    <property type="term" value="C:plasma membrane"/>
    <property type="evidence" value="ECO:0007669"/>
    <property type="project" value="UniProtKB-SubCell"/>
</dbReference>